<dbReference type="SUPFAM" id="SSF52821">
    <property type="entry name" value="Rhodanese/Cell cycle control phosphatase"/>
    <property type="match status" value="1"/>
</dbReference>
<dbReference type="Gene3D" id="3.40.250.10">
    <property type="entry name" value="Rhodanese-like domain"/>
    <property type="match status" value="1"/>
</dbReference>
<feature type="domain" description="Rhodanese" evidence="2">
    <location>
        <begin position="92"/>
        <end position="205"/>
    </location>
</feature>
<proteinExistence type="predicted"/>
<reference evidence="3" key="1">
    <citation type="submission" date="2020-11" db="EMBL/GenBank/DDBJ databases">
        <title>Chlorella ohadii genome sequencing and assembly.</title>
        <authorList>
            <person name="Murik O."/>
            <person name="Treves H."/>
            <person name="Kedem I."/>
            <person name="Shotland Y."/>
            <person name="Kaplan A."/>
        </authorList>
    </citation>
    <scope>NUCLEOTIDE SEQUENCE</scope>
    <source>
        <strain evidence="3">1</strain>
    </source>
</reference>
<dbReference type="SMART" id="SM00450">
    <property type="entry name" value="RHOD"/>
    <property type="match status" value="1"/>
</dbReference>
<dbReference type="PROSITE" id="PS50206">
    <property type="entry name" value="RHODANESE_3"/>
    <property type="match status" value="1"/>
</dbReference>
<evidence type="ECO:0000313" key="4">
    <source>
        <dbReference type="Proteomes" id="UP001205105"/>
    </source>
</evidence>
<protein>
    <recommendedName>
        <fullName evidence="2">Rhodanese domain-containing protein</fullName>
    </recommendedName>
</protein>
<dbReference type="PANTHER" id="PTHR44542">
    <property type="entry name" value="THIOSULFATE SULFURTRANSFERASE 18"/>
    <property type="match status" value="1"/>
</dbReference>
<keyword evidence="4" id="KW-1185">Reference proteome</keyword>
<evidence type="ECO:0000259" key="2">
    <source>
        <dbReference type="PROSITE" id="PS50206"/>
    </source>
</evidence>
<dbReference type="AlphaFoldDB" id="A0AAD5H826"/>
<dbReference type="EMBL" id="JADXDR010000025">
    <property type="protein sequence ID" value="KAI7844653.1"/>
    <property type="molecule type" value="Genomic_DNA"/>
</dbReference>
<dbReference type="GO" id="GO:0003824">
    <property type="term" value="F:catalytic activity"/>
    <property type="evidence" value="ECO:0007669"/>
    <property type="project" value="InterPro"/>
</dbReference>
<dbReference type="Proteomes" id="UP001205105">
    <property type="component" value="Unassembled WGS sequence"/>
</dbReference>
<feature type="region of interest" description="Disordered" evidence="1">
    <location>
        <begin position="1"/>
        <end position="62"/>
    </location>
</feature>
<dbReference type="InterPro" id="IPR001763">
    <property type="entry name" value="Rhodanese-like_dom"/>
</dbReference>
<name>A0AAD5H826_9CHLO</name>
<sequence>MQRPSFRPSSRSPSPVARRAAQSQPPAASYSPPPPSQQQAWEPAQQAQHTQQAAAPAGRQRTWQDPEFAAQTLAAFPEKSVASVEEARCLIEKGGYIFLDVRPPIELEEEGRFAGATNIPLVHAERVFDAASGKRELEEWTNEDFVDQVKWRFPDLNTPLLVGDADGARLAVEALELLDDAGYTCLVGLKGGFAAWTRVFDSKGARRGASETVTA</sequence>
<comment type="caution">
    <text evidence="3">The sequence shown here is derived from an EMBL/GenBank/DDBJ whole genome shotgun (WGS) entry which is preliminary data.</text>
</comment>
<dbReference type="InterPro" id="IPR044684">
    <property type="entry name" value="STR17/STR18/HARC1-like"/>
</dbReference>
<dbReference type="Pfam" id="PF00581">
    <property type="entry name" value="Rhodanese"/>
    <property type="match status" value="1"/>
</dbReference>
<dbReference type="PANTHER" id="PTHR44542:SF14">
    <property type="entry name" value="PROTEIN HIGH ARSENIC CONTENT 1, MITOCHONDRIAL-RELATED"/>
    <property type="match status" value="1"/>
</dbReference>
<feature type="compositionally biased region" description="Low complexity" evidence="1">
    <location>
        <begin position="1"/>
        <end position="30"/>
    </location>
</feature>
<dbReference type="CDD" id="cd00158">
    <property type="entry name" value="RHOD"/>
    <property type="match status" value="1"/>
</dbReference>
<feature type="compositionally biased region" description="Low complexity" evidence="1">
    <location>
        <begin position="37"/>
        <end position="57"/>
    </location>
</feature>
<evidence type="ECO:0000256" key="1">
    <source>
        <dbReference type="SAM" id="MobiDB-lite"/>
    </source>
</evidence>
<accession>A0AAD5H826</accession>
<dbReference type="InterPro" id="IPR036873">
    <property type="entry name" value="Rhodanese-like_dom_sf"/>
</dbReference>
<gene>
    <name evidence="3" type="ORF">COHA_001742</name>
</gene>
<evidence type="ECO:0000313" key="3">
    <source>
        <dbReference type="EMBL" id="KAI7844653.1"/>
    </source>
</evidence>
<organism evidence="3 4">
    <name type="scientific">Chlorella ohadii</name>
    <dbReference type="NCBI Taxonomy" id="2649997"/>
    <lineage>
        <taxon>Eukaryota</taxon>
        <taxon>Viridiplantae</taxon>
        <taxon>Chlorophyta</taxon>
        <taxon>core chlorophytes</taxon>
        <taxon>Trebouxiophyceae</taxon>
        <taxon>Chlorellales</taxon>
        <taxon>Chlorellaceae</taxon>
        <taxon>Chlorella clade</taxon>
        <taxon>Chlorella</taxon>
    </lineage>
</organism>